<evidence type="ECO:0000313" key="2">
    <source>
        <dbReference type="Proteomes" id="UP001233999"/>
    </source>
</evidence>
<reference evidence="1" key="2">
    <citation type="submission" date="2023-05" db="EMBL/GenBank/DDBJ databases">
        <authorList>
            <person name="Fouks B."/>
        </authorList>
    </citation>
    <scope>NUCLEOTIDE SEQUENCE</scope>
    <source>
        <strain evidence="1">Stay&amp;Tobe</strain>
        <tissue evidence="1">Testes</tissue>
    </source>
</reference>
<dbReference type="EMBL" id="JASPKZ010009353">
    <property type="protein sequence ID" value="KAJ9577590.1"/>
    <property type="molecule type" value="Genomic_DNA"/>
</dbReference>
<feature type="non-terminal residue" evidence="1">
    <location>
        <position position="103"/>
    </location>
</feature>
<evidence type="ECO:0008006" key="3">
    <source>
        <dbReference type="Google" id="ProtNLM"/>
    </source>
</evidence>
<reference evidence="1" key="1">
    <citation type="journal article" date="2023" name="IScience">
        <title>Live-bearing cockroach genome reveals convergent evolutionary mechanisms linked to viviparity in insects and beyond.</title>
        <authorList>
            <person name="Fouks B."/>
            <person name="Harrison M.C."/>
            <person name="Mikhailova A.A."/>
            <person name="Marchal E."/>
            <person name="English S."/>
            <person name="Carruthers M."/>
            <person name="Jennings E.C."/>
            <person name="Chiamaka E.L."/>
            <person name="Frigard R.A."/>
            <person name="Pippel M."/>
            <person name="Attardo G.M."/>
            <person name="Benoit J.B."/>
            <person name="Bornberg-Bauer E."/>
            <person name="Tobe S.S."/>
        </authorList>
    </citation>
    <scope>NUCLEOTIDE SEQUENCE</scope>
    <source>
        <strain evidence="1">Stay&amp;Tobe</strain>
    </source>
</reference>
<organism evidence="1 2">
    <name type="scientific">Diploptera punctata</name>
    <name type="common">Pacific beetle cockroach</name>
    <dbReference type="NCBI Taxonomy" id="6984"/>
    <lineage>
        <taxon>Eukaryota</taxon>
        <taxon>Metazoa</taxon>
        <taxon>Ecdysozoa</taxon>
        <taxon>Arthropoda</taxon>
        <taxon>Hexapoda</taxon>
        <taxon>Insecta</taxon>
        <taxon>Pterygota</taxon>
        <taxon>Neoptera</taxon>
        <taxon>Polyneoptera</taxon>
        <taxon>Dictyoptera</taxon>
        <taxon>Blattodea</taxon>
        <taxon>Blaberoidea</taxon>
        <taxon>Blaberidae</taxon>
        <taxon>Diplopterinae</taxon>
        <taxon>Diploptera</taxon>
    </lineage>
</organism>
<proteinExistence type="predicted"/>
<dbReference type="Proteomes" id="UP001233999">
    <property type="component" value="Unassembled WGS sequence"/>
</dbReference>
<protein>
    <recommendedName>
        <fullName evidence="3">Nuclease HARBI1</fullName>
    </recommendedName>
</protein>
<feature type="non-terminal residue" evidence="1">
    <location>
        <position position="1"/>
    </location>
</feature>
<keyword evidence="2" id="KW-1185">Reference proteome</keyword>
<name>A0AAD7ZBZ5_DIPPU</name>
<accession>A0AAD7ZBZ5</accession>
<evidence type="ECO:0000313" key="1">
    <source>
        <dbReference type="EMBL" id="KAJ9577590.1"/>
    </source>
</evidence>
<comment type="caution">
    <text evidence="1">The sequence shown here is derived from an EMBL/GenBank/DDBJ whole genome shotgun (WGS) entry which is preliminary data.</text>
</comment>
<sequence length="103" mass="12142">DRRNPFEEFSEEQFRRRFRFSKESAFALAEVLRPNQQRVTLQVLNILRFHATGAFHNVNADTVGVHETTVCRTVRAMSTPSNKRKFAEVSRYRHAWQVVLDFS</sequence>
<gene>
    <name evidence="1" type="ORF">L9F63_005857</name>
</gene>
<dbReference type="AlphaFoldDB" id="A0AAD7ZBZ5"/>